<evidence type="ECO:0000256" key="1">
    <source>
        <dbReference type="ARBA" id="ARBA00022490"/>
    </source>
</evidence>
<accession>A0A4P9ZWJ5</accession>
<evidence type="ECO:0000313" key="8">
    <source>
        <dbReference type="Proteomes" id="UP000268162"/>
    </source>
</evidence>
<dbReference type="InterPro" id="IPR025714">
    <property type="entry name" value="Methyltranfer_dom"/>
</dbReference>
<dbReference type="GO" id="GO:0032259">
    <property type="term" value="P:methylation"/>
    <property type="evidence" value="ECO:0007669"/>
    <property type="project" value="UniProtKB-KW"/>
</dbReference>
<protein>
    <recommendedName>
        <fullName evidence="5">Protein-lysine N-methyltransferase EFM4</fullName>
        <ecNumber evidence="5">2.1.1.-</ecNumber>
    </recommendedName>
    <alternativeName>
        <fullName evidence="5">Elongation factor methyltransferase 4</fullName>
    </alternativeName>
</protein>
<comment type="subcellular location">
    <subcellularLocation>
        <location evidence="5">Cytoplasm</location>
    </subcellularLocation>
</comment>
<keyword evidence="5" id="KW-0813">Transport</keyword>
<reference evidence="8" key="1">
    <citation type="journal article" date="2018" name="Nat. Microbiol.">
        <title>Leveraging single-cell genomics to expand the fungal tree of life.</title>
        <authorList>
            <person name="Ahrendt S.R."/>
            <person name="Quandt C.A."/>
            <person name="Ciobanu D."/>
            <person name="Clum A."/>
            <person name="Salamov A."/>
            <person name="Andreopoulos B."/>
            <person name="Cheng J.F."/>
            <person name="Woyke T."/>
            <person name="Pelin A."/>
            <person name="Henrissat B."/>
            <person name="Reynolds N.K."/>
            <person name="Benny G.L."/>
            <person name="Smith M.E."/>
            <person name="James T.Y."/>
            <person name="Grigoriev I.V."/>
        </authorList>
    </citation>
    <scope>NUCLEOTIDE SEQUENCE [LARGE SCALE GENOMIC DNA]</scope>
    <source>
        <strain evidence="8">RSA 468</strain>
    </source>
</reference>
<dbReference type="SUPFAM" id="SSF53335">
    <property type="entry name" value="S-adenosyl-L-methionine-dependent methyltransferases"/>
    <property type="match status" value="1"/>
</dbReference>
<evidence type="ECO:0000256" key="4">
    <source>
        <dbReference type="ARBA" id="ARBA00022691"/>
    </source>
</evidence>
<dbReference type="HAMAP" id="MF_03188">
    <property type="entry name" value="Methyltr_EFM4"/>
    <property type="match status" value="1"/>
</dbReference>
<dbReference type="GO" id="GO:0005737">
    <property type="term" value="C:cytoplasm"/>
    <property type="evidence" value="ECO:0007669"/>
    <property type="project" value="UniProtKB-SubCell"/>
</dbReference>
<dbReference type="GO" id="GO:0016192">
    <property type="term" value="P:vesicle-mediated transport"/>
    <property type="evidence" value="ECO:0007669"/>
    <property type="project" value="UniProtKB-UniRule"/>
</dbReference>
<comment type="similarity">
    <text evidence="5">Belongs to the class I-like SAM-binding methyltransferase superfamily. EFM4 family.</text>
</comment>
<sequence>MSLEDSSDFGPSELGTREYWDNAYDREVTNFNDHGDIGEVWFGEESVEKMVEWLETHRPNQATSPTILDLGCGNGHLLLELADRDYTQLHGLDYSERAVALARTIATTQLGQLSPIQYHQVDMLQRADLDRAAAGTTNSTGLADVVLDKGTFDAISLGEPLPVSVSAAAEVELRDPKQLYVEAVLRLLKDDGVLLITSCNWTQAELQRHFSDHLVYHDHVPYRAFTFGGVQGQKICTVAFTKHPSKPTHTQK</sequence>
<dbReference type="AlphaFoldDB" id="A0A4P9ZWJ5"/>
<dbReference type="InterPro" id="IPR029063">
    <property type="entry name" value="SAM-dependent_MTases_sf"/>
</dbReference>
<dbReference type="EC" id="2.1.1.-" evidence="5"/>
<dbReference type="Pfam" id="PF13847">
    <property type="entry name" value="Methyltransf_31"/>
    <property type="match status" value="1"/>
</dbReference>
<evidence type="ECO:0000256" key="5">
    <source>
        <dbReference type="HAMAP-Rule" id="MF_03188"/>
    </source>
</evidence>
<comment type="function">
    <text evidence="5">S-adenosyl-L-methionine-dependent protein-lysine N-methyltransferase that mono- and dimethylates elongation factor 1-alpha at 'Lys-316'. May play a role in intracellular transport.</text>
</comment>
<keyword evidence="3 5" id="KW-0808">Transferase</keyword>
<keyword evidence="4 5" id="KW-0949">S-adenosyl-L-methionine</keyword>
<dbReference type="Gene3D" id="3.40.50.150">
    <property type="entry name" value="Vaccinia Virus protein VP39"/>
    <property type="match status" value="1"/>
</dbReference>
<name>A0A4P9ZWJ5_9FUNG</name>
<proteinExistence type="inferred from homology"/>
<evidence type="ECO:0000256" key="3">
    <source>
        <dbReference type="ARBA" id="ARBA00022679"/>
    </source>
</evidence>
<gene>
    <name evidence="5" type="primary">EFM4</name>
    <name evidence="7" type="ORF">BJ085DRAFT_14279</name>
</gene>
<dbReference type="GO" id="GO:0016279">
    <property type="term" value="F:protein-lysine N-methyltransferase activity"/>
    <property type="evidence" value="ECO:0007669"/>
    <property type="project" value="UniProtKB-UniRule"/>
</dbReference>
<evidence type="ECO:0000313" key="7">
    <source>
        <dbReference type="EMBL" id="RKP37698.1"/>
    </source>
</evidence>
<feature type="domain" description="Methyltransferase" evidence="6">
    <location>
        <begin position="66"/>
        <end position="220"/>
    </location>
</feature>
<dbReference type="EMBL" id="ML002458">
    <property type="protein sequence ID" value="RKP37698.1"/>
    <property type="molecule type" value="Genomic_DNA"/>
</dbReference>
<organism evidence="7 8">
    <name type="scientific">Dimargaris cristalligena</name>
    <dbReference type="NCBI Taxonomy" id="215637"/>
    <lineage>
        <taxon>Eukaryota</taxon>
        <taxon>Fungi</taxon>
        <taxon>Fungi incertae sedis</taxon>
        <taxon>Zoopagomycota</taxon>
        <taxon>Kickxellomycotina</taxon>
        <taxon>Dimargaritomycetes</taxon>
        <taxon>Dimargaritales</taxon>
        <taxon>Dimargaritaceae</taxon>
        <taxon>Dimargaris</taxon>
    </lineage>
</organism>
<keyword evidence="8" id="KW-1185">Reference proteome</keyword>
<keyword evidence="1 5" id="KW-0963">Cytoplasm</keyword>
<dbReference type="Proteomes" id="UP000268162">
    <property type="component" value="Unassembled WGS sequence"/>
</dbReference>
<dbReference type="PANTHER" id="PTHR12843">
    <property type="entry name" value="PROTEIN-LYSINE N-METHYLTRANSFERASE METTL10"/>
    <property type="match status" value="1"/>
</dbReference>
<dbReference type="CDD" id="cd02440">
    <property type="entry name" value="AdoMet_MTases"/>
    <property type="match status" value="1"/>
</dbReference>
<evidence type="ECO:0000256" key="2">
    <source>
        <dbReference type="ARBA" id="ARBA00022603"/>
    </source>
</evidence>
<evidence type="ECO:0000259" key="6">
    <source>
        <dbReference type="Pfam" id="PF13847"/>
    </source>
</evidence>
<dbReference type="InterPro" id="IPR026635">
    <property type="entry name" value="Efm4/METTL10"/>
</dbReference>
<dbReference type="STRING" id="215637.A0A4P9ZWJ5"/>
<dbReference type="PANTHER" id="PTHR12843:SF5">
    <property type="entry name" value="EEF1A LYSINE METHYLTRANSFERASE 2"/>
    <property type="match status" value="1"/>
</dbReference>
<keyword evidence="2 5" id="KW-0489">Methyltransferase</keyword>